<dbReference type="OrthoDB" id="5043642at2759"/>
<evidence type="ECO:0000256" key="2">
    <source>
        <dbReference type="ARBA" id="ARBA00022679"/>
    </source>
</evidence>
<evidence type="ECO:0000313" key="6">
    <source>
        <dbReference type="Proteomes" id="UP000792457"/>
    </source>
</evidence>
<sequence>MRLNSQTALRGKGVILLPYERMMVPKYHDWMKSPELLLLTASEPLTLEEEYDMQNKWLQDEDKCTFIVLDRDAYEKNKDEIGSMIGDTNLFLSYDEDQSLVAEAEIMIAEAWARGKRKGWEAMILMLLYGISELKVKKYQAKISMSNSVSINMFHKLGFKEESHSDVFKEVTLMKMTDEEWAKWLNQQTDYEILKRNLL</sequence>
<organism evidence="5 6">
    <name type="scientific">Ladona fulva</name>
    <name type="common">Scarce chaser dragonfly</name>
    <name type="synonym">Libellula fulva</name>
    <dbReference type="NCBI Taxonomy" id="123851"/>
    <lineage>
        <taxon>Eukaryota</taxon>
        <taxon>Metazoa</taxon>
        <taxon>Ecdysozoa</taxon>
        <taxon>Arthropoda</taxon>
        <taxon>Hexapoda</taxon>
        <taxon>Insecta</taxon>
        <taxon>Pterygota</taxon>
        <taxon>Palaeoptera</taxon>
        <taxon>Odonata</taxon>
        <taxon>Epiprocta</taxon>
        <taxon>Anisoptera</taxon>
        <taxon>Libelluloidea</taxon>
        <taxon>Libellulidae</taxon>
        <taxon>Ladona</taxon>
    </lineage>
</organism>
<proteinExistence type="inferred from homology"/>
<keyword evidence="6" id="KW-1185">Reference proteome</keyword>
<dbReference type="Gene3D" id="3.40.630.30">
    <property type="match status" value="1"/>
</dbReference>
<evidence type="ECO:0000256" key="3">
    <source>
        <dbReference type="ARBA" id="ARBA00023315"/>
    </source>
</evidence>
<keyword evidence="3" id="KW-0012">Acyltransferase</keyword>
<evidence type="ECO:0000313" key="5">
    <source>
        <dbReference type="EMBL" id="KAG8229232.1"/>
    </source>
</evidence>
<dbReference type="InterPro" id="IPR016181">
    <property type="entry name" value="Acyl_CoA_acyltransferase"/>
</dbReference>
<dbReference type="PANTHER" id="PTHR13256:SF16">
    <property type="entry name" value="ALPHA_BETA-TUBULIN-N-ACETYLTRANSFERASE 9"/>
    <property type="match status" value="1"/>
</dbReference>
<dbReference type="EMBL" id="KZ308418">
    <property type="protein sequence ID" value="KAG8229232.1"/>
    <property type="molecule type" value="Genomic_DNA"/>
</dbReference>
<dbReference type="InterPro" id="IPR000182">
    <property type="entry name" value="GNAT_dom"/>
</dbReference>
<comment type="caution">
    <text evidence="5">The sequence shown here is derived from an EMBL/GenBank/DDBJ whole genome shotgun (WGS) entry which is preliminary data.</text>
</comment>
<dbReference type="AlphaFoldDB" id="A0A8K0K6F5"/>
<reference evidence="5" key="1">
    <citation type="submission" date="2013-04" db="EMBL/GenBank/DDBJ databases">
        <authorList>
            <person name="Qu J."/>
            <person name="Murali S.C."/>
            <person name="Bandaranaike D."/>
            <person name="Bellair M."/>
            <person name="Blankenburg K."/>
            <person name="Chao H."/>
            <person name="Dinh H."/>
            <person name="Doddapaneni H."/>
            <person name="Downs B."/>
            <person name="Dugan-Rocha S."/>
            <person name="Elkadiri S."/>
            <person name="Gnanaolivu R.D."/>
            <person name="Hernandez B."/>
            <person name="Javaid M."/>
            <person name="Jayaseelan J.C."/>
            <person name="Lee S."/>
            <person name="Li M."/>
            <person name="Ming W."/>
            <person name="Munidasa M."/>
            <person name="Muniz J."/>
            <person name="Nguyen L."/>
            <person name="Ongeri F."/>
            <person name="Osuji N."/>
            <person name="Pu L.-L."/>
            <person name="Puazo M."/>
            <person name="Qu C."/>
            <person name="Quiroz J."/>
            <person name="Raj R."/>
            <person name="Weissenberger G."/>
            <person name="Xin Y."/>
            <person name="Zou X."/>
            <person name="Han Y."/>
            <person name="Richards S."/>
            <person name="Worley K."/>
            <person name="Muzny D."/>
            <person name="Gibbs R."/>
        </authorList>
    </citation>
    <scope>NUCLEOTIDE SEQUENCE</scope>
    <source>
        <strain evidence="5">Sampled in the wild</strain>
    </source>
</reference>
<accession>A0A8K0K6F5</accession>
<gene>
    <name evidence="5" type="ORF">J437_LFUL001477</name>
</gene>
<protein>
    <recommendedName>
        <fullName evidence="4">N-acetyltransferase domain-containing protein</fullName>
    </recommendedName>
</protein>
<dbReference type="PANTHER" id="PTHR13256">
    <property type="entry name" value="N-ACETYLTRANSFERASE 9"/>
    <property type="match status" value="1"/>
</dbReference>
<evidence type="ECO:0000259" key="4">
    <source>
        <dbReference type="Pfam" id="PF13302"/>
    </source>
</evidence>
<dbReference type="Pfam" id="PF13302">
    <property type="entry name" value="Acetyltransf_3"/>
    <property type="match status" value="1"/>
</dbReference>
<evidence type="ECO:0000256" key="1">
    <source>
        <dbReference type="ARBA" id="ARBA00009342"/>
    </source>
</evidence>
<keyword evidence="2" id="KW-0808">Transferase</keyword>
<name>A0A8K0K6F5_LADFU</name>
<dbReference type="SUPFAM" id="SSF55729">
    <property type="entry name" value="Acyl-CoA N-acyltransferases (Nat)"/>
    <property type="match status" value="1"/>
</dbReference>
<comment type="similarity">
    <text evidence="1">Belongs to the acetyltransferase family. GNAT subfamily.</text>
</comment>
<dbReference type="GO" id="GO:0008080">
    <property type="term" value="F:N-acetyltransferase activity"/>
    <property type="evidence" value="ECO:0007669"/>
    <property type="project" value="InterPro"/>
</dbReference>
<feature type="domain" description="N-acetyltransferase" evidence="4">
    <location>
        <begin position="15"/>
        <end position="160"/>
    </location>
</feature>
<dbReference type="Proteomes" id="UP000792457">
    <property type="component" value="Unassembled WGS sequence"/>
</dbReference>
<reference evidence="5" key="2">
    <citation type="submission" date="2017-10" db="EMBL/GenBank/DDBJ databases">
        <title>Ladona fulva Genome sequencing and assembly.</title>
        <authorList>
            <person name="Murali S."/>
            <person name="Richards S."/>
            <person name="Bandaranaike D."/>
            <person name="Bellair M."/>
            <person name="Blankenburg K."/>
            <person name="Chao H."/>
            <person name="Dinh H."/>
            <person name="Doddapaneni H."/>
            <person name="Dugan-Rocha S."/>
            <person name="Elkadiri S."/>
            <person name="Gnanaolivu R."/>
            <person name="Hernandez B."/>
            <person name="Skinner E."/>
            <person name="Javaid M."/>
            <person name="Lee S."/>
            <person name="Li M."/>
            <person name="Ming W."/>
            <person name="Munidasa M."/>
            <person name="Muniz J."/>
            <person name="Nguyen L."/>
            <person name="Hughes D."/>
            <person name="Osuji N."/>
            <person name="Pu L.-L."/>
            <person name="Puazo M."/>
            <person name="Qu C."/>
            <person name="Quiroz J."/>
            <person name="Raj R."/>
            <person name="Weissenberger G."/>
            <person name="Xin Y."/>
            <person name="Zou X."/>
            <person name="Han Y."/>
            <person name="Worley K."/>
            <person name="Muzny D."/>
            <person name="Gibbs R."/>
        </authorList>
    </citation>
    <scope>NUCLEOTIDE SEQUENCE</scope>
    <source>
        <strain evidence="5">Sampled in the wild</strain>
    </source>
</reference>
<dbReference type="InterPro" id="IPR039135">
    <property type="entry name" value="NAT9-like"/>
</dbReference>